<feature type="compositionally biased region" description="Polar residues" evidence="6">
    <location>
        <begin position="261"/>
        <end position="276"/>
    </location>
</feature>
<dbReference type="PANTHER" id="PTHR12346:SF8">
    <property type="entry name" value="PAIRED AMPHIPATHIC HELIX PROTEIN SIN3-LIKE 2"/>
    <property type="match status" value="1"/>
</dbReference>
<dbReference type="FunFam" id="1.20.1160.11:FF:000001">
    <property type="entry name" value="Paired amphipathic helix protein Sin3"/>
    <property type="match status" value="1"/>
</dbReference>
<protein>
    <submittedName>
        <fullName evidence="7">OLC1v1009431C1</fullName>
    </submittedName>
</protein>
<dbReference type="GO" id="GO:0000118">
    <property type="term" value="C:histone deacetylase complex"/>
    <property type="evidence" value="ECO:0007669"/>
    <property type="project" value="TreeGrafter"/>
</dbReference>
<reference evidence="7" key="1">
    <citation type="submission" date="2023-03" db="EMBL/GenBank/DDBJ databases">
        <authorList>
            <person name="Julca I."/>
        </authorList>
    </citation>
    <scope>NUCLEOTIDE SEQUENCE</scope>
</reference>
<keyword evidence="3" id="KW-0677">Repeat</keyword>
<keyword evidence="2" id="KW-0678">Repressor</keyword>
<evidence type="ECO:0000256" key="2">
    <source>
        <dbReference type="ARBA" id="ARBA00022491"/>
    </source>
</evidence>
<dbReference type="AlphaFoldDB" id="A0AAV1DP08"/>
<feature type="region of interest" description="Disordered" evidence="6">
    <location>
        <begin position="258"/>
        <end position="278"/>
    </location>
</feature>
<evidence type="ECO:0000313" key="8">
    <source>
        <dbReference type="Proteomes" id="UP001161247"/>
    </source>
</evidence>
<name>A0AAV1DP08_OLDCO</name>
<dbReference type="FunFam" id="1.20.1160.11:FF:000003">
    <property type="entry name" value="Paired amphipathic helix SIN3-like protein"/>
    <property type="match status" value="1"/>
</dbReference>
<gene>
    <name evidence="7" type="ORF">OLC1_LOCUS17447</name>
</gene>
<dbReference type="GO" id="GO:0003714">
    <property type="term" value="F:transcription corepressor activity"/>
    <property type="evidence" value="ECO:0007669"/>
    <property type="project" value="InterPro"/>
</dbReference>
<comment type="subcellular location">
    <subcellularLocation>
        <location evidence="1 5">Nucleus</location>
    </subcellularLocation>
</comment>
<evidence type="ECO:0000256" key="5">
    <source>
        <dbReference type="PROSITE-ProRule" id="PRU00810"/>
    </source>
</evidence>
<keyword evidence="8" id="KW-1185">Reference proteome</keyword>
<evidence type="ECO:0000313" key="7">
    <source>
        <dbReference type="EMBL" id="CAI9109587.1"/>
    </source>
</evidence>
<dbReference type="GO" id="GO:0000122">
    <property type="term" value="P:negative regulation of transcription by RNA polymerase II"/>
    <property type="evidence" value="ECO:0007669"/>
    <property type="project" value="TreeGrafter"/>
</dbReference>
<dbReference type="InterPro" id="IPR003822">
    <property type="entry name" value="PAH"/>
</dbReference>
<dbReference type="PANTHER" id="PTHR12346">
    <property type="entry name" value="SIN3B-RELATED"/>
    <property type="match status" value="1"/>
</dbReference>
<dbReference type="InterPro" id="IPR036600">
    <property type="entry name" value="PAH_sf"/>
</dbReference>
<dbReference type="Pfam" id="PF02671">
    <property type="entry name" value="PAH"/>
    <property type="match status" value="3"/>
</dbReference>
<dbReference type="Gene3D" id="1.20.1160.11">
    <property type="entry name" value="Paired amphipathic helix"/>
    <property type="match status" value="4"/>
</dbReference>
<dbReference type="Proteomes" id="UP001161247">
    <property type="component" value="Chromosome 6"/>
</dbReference>
<organism evidence="7 8">
    <name type="scientific">Oldenlandia corymbosa var. corymbosa</name>
    <dbReference type="NCBI Taxonomy" id="529605"/>
    <lineage>
        <taxon>Eukaryota</taxon>
        <taxon>Viridiplantae</taxon>
        <taxon>Streptophyta</taxon>
        <taxon>Embryophyta</taxon>
        <taxon>Tracheophyta</taxon>
        <taxon>Spermatophyta</taxon>
        <taxon>Magnoliopsida</taxon>
        <taxon>eudicotyledons</taxon>
        <taxon>Gunneridae</taxon>
        <taxon>Pentapetalae</taxon>
        <taxon>asterids</taxon>
        <taxon>lamiids</taxon>
        <taxon>Gentianales</taxon>
        <taxon>Rubiaceae</taxon>
        <taxon>Rubioideae</taxon>
        <taxon>Spermacoceae</taxon>
        <taxon>Hedyotis-Oldenlandia complex</taxon>
        <taxon>Oldenlandia</taxon>
    </lineage>
</organism>
<evidence type="ECO:0000256" key="4">
    <source>
        <dbReference type="ARBA" id="ARBA00023242"/>
    </source>
</evidence>
<dbReference type="EMBL" id="OX459123">
    <property type="protein sequence ID" value="CAI9109587.1"/>
    <property type="molecule type" value="Genomic_DNA"/>
</dbReference>
<evidence type="ECO:0000256" key="1">
    <source>
        <dbReference type="ARBA" id="ARBA00004123"/>
    </source>
</evidence>
<dbReference type="SUPFAM" id="SSF47762">
    <property type="entry name" value="PAH2 domain"/>
    <property type="match status" value="4"/>
</dbReference>
<keyword evidence="4 5" id="KW-0539">Nucleus</keyword>
<dbReference type="InterPro" id="IPR039774">
    <property type="entry name" value="Sin3-like"/>
</dbReference>
<dbReference type="PROSITE" id="PS51477">
    <property type="entry name" value="PAH"/>
    <property type="match status" value="4"/>
</dbReference>
<evidence type="ECO:0000256" key="6">
    <source>
        <dbReference type="SAM" id="MobiDB-lite"/>
    </source>
</evidence>
<accession>A0AAV1DP08</accession>
<sequence>MQKSPIVYDTTDAINYMREVKDTYLDRNEKYDVFIALMREVDNPGVIAGIKELFVANLNLLLGFNKFLLREFEITLGDVEVAPDDTIKDFEEALGVIKKIKKRFGSNHHVYTSFLDHLDAYKYGGHSVDEVYYEINMDRPPTAANNLNSSRQPSVESVDNPGVIAGLKKLFVGHPNLLLGFNKFLPQGFEITLDNEEEITLDELTRKFEEVLSFVKKERFESNHRVYTSSSDHVDAYKDRKKSIDEIYHEINTDHPLNAADNLNSSKQHSAESQNPPVVYDTTDAINYIREVRDTYLDQEEKYDAFIDLMREYKDKRVDSPGVIAGLKKLFVGHPNLLLGFNKFLPRGFEITLDNEEEVTPEELAREFEEAFSLVEKIKERFESNDHVYTSLLDHLNAYIDGNKSIDEVYREVALLFKDHPDLLVEFTKYIQEE</sequence>
<dbReference type="GO" id="GO:0000785">
    <property type="term" value="C:chromatin"/>
    <property type="evidence" value="ECO:0007669"/>
    <property type="project" value="TreeGrafter"/>
</dbReference>
<evidence type="ECO:0000256" key="3">
    <source>
        <dbReference type="ARBA" id="ARBA00022737"/>
    </source>
</evidence>
<proteinExistence type="predicted"/>